<gene>
    <name evidence="1" type="ORF">JW498_18945</name>
</gene>
<dbReference type="RefSeq" id="WP_205214316.1">
    <property type="nucleotide sequence ID" value="NZ_JAFFZP010000040.1"/>
</dbReference>
<sequence>MNLWMNPWLGMFKPPVSGDLTQDISPVTSWWSPQVEVNFAGNRPIETAVVRDVASYGKQLGVITDVLLELTKHQTSESIDQLQKIAEDIEQVKRQHLSANINSLKSSLMTLKAVDPDKFNQLIKEVS</sequence>
<reference evidence="1 2" key="1">
    <citation type="submission" date="2021-02" db="EMBL/GenBank/DDBJ databases">
        <title>A novel species of genus Amphritea isolated from a fishpond in China.</title>
        <authorList>
            <person name="Lu H."/>
        </authorList>
    </citation>
    <scope>NUCLEOTIDE SEQUENCE [LARGE SCALE GENOMIC DNA]</scope>
    <source>
        <strain evidence="1 2">RP18W</strain>
    </source>
</reference>
<protein>
    <submittedName>
        <fullName evidence="1">Uncharacterized protein</fullName>
    </submittedName>
</protein>
<dbReference type="Proteomes" id="UP000760472">
    <property type="component" value="Unassembled WGS sequence"/>
</dbReference>
<dbReference type="EMBL" id="JAFFZP010000040">
    <property type="protein sequence ID" value="MBN0989448.1"/>
    <property type="molecule type" value="Genomic_DNA"/>
</dbReference>
<evidence type="ECO:0000313" key="1">
    <source>
        <dbReference type="EMBL" id="MBN0989448.1"/>
    </source>
</evidence>
<keyword evidence="2" id="KW-1185">Reference proteome</keyword>
<proteinExistence type="predicted"/>
<evidence type="ECO:0000313" key="2">
    <source>
        <dbReference type="Proteomes" id="UP000760472"/>
    </source>
</evidence>
<comment type="caution">
    <text evidence="1">The sequence shown here is derived from an EMBL/GenBank/DDBJ whole genome shotgun (WGS) entry which is preliminary data.</text>
</comment>
<organism evidence="1 2">
    <name type="scientific">Amphritea pacifica</name>
    <dbReference type="NCBI Taxonomy" id="2811233"/>
    <lineage>
        <taxon>Bacteria</taxon>
        <taxon>Pseudomonadati</taxon>
        <taxon>Pseudomonadota</taxon>
        <taxon>Gammaproteobacteria</taxon>
        <taxon>Oceanospirillales</taxon>
        <taxon>Oceanospirillaceae</taxon>
        <taxon>Amphritea</taxon>
    </lineage>
</organism>
<name>A0ABS2WCK5_9GAMM</name>
<accession>A0ABS2WCK5</accession>